<proteinExistence type="predicted"/>
<evidence type="ECO:0000256" key="1">
    <source>
        <dbReference type="ARBA" id="ARBA00023014"/>
    </source>
</evidence>
<dbReference type="EMBL" id="CP001322">
    <property type="protein sequence ID" value="ACL04025.1"/>
    <property type="molecule type" value="Genomic_DNA"/>
</dbReference>
<dbReference type="PROSITE" id="PS51318">
    <property type="entry name" value="TAT"/>
    <property type="match status" value="1"/>
</dbReference>
<sequence>MNNRRNFMKGAMAAGLAFTAGPLLTACASNPQAFRRETLPDNCLPFLDGPEQEILHLASLAPSGHNSQPWRVRVAGPGRWIVEADPARRLPAVDPENRELLLSLGAFVENFSLAAGALGFRVEAETIAEGRGDRDIVRISLIPDRRQPFPVELMRLRRTVKTGQASREISSRDIKALFQHMDGLAHYFSCGSQHASCIRDATVEAFRAQSFRDDAQEELVRWLRLSNRSVKEHRDGLTVAGMEISGMTGWYLRNFGKPEVFLKKSFREQGADLAAKTAAEGAGWIIITSRGDSVSDLMETGRRFERMALEARALGIGIHPMTQVLEEATGQDAIAASHGRPMHLQFVLRVGYVEKYPKPVSPRRSLPSFVRGPGAV</sequence>
<dbReference type="AlphaFoldDB" id="B8FIN5"/>
<dbReference type="SUPFAM" id="SSF55469">
    <property type="entry name" value="FMN-dependent nitroreductase-like"/>
    <property type="match status" value="2"/>
</dbReference>
<evidence type="ECO:0000313" key="4">
    <source>
        <dbReference type="Proteomes" id="UP000000739"/>
    </source>
</evidence>
<reference evidence="3 4" key="1">
    <citation type="journal article" date="2012" name="Environ. Microbiol.">
        <title>The genome sequence of Desulfatibacillum alkenivorans AK-01: a blueprint for anaerobic alkane oxidation.</title>
        <authorList>
            <person name="Callaghan A.V."/>
            <person name="Morris B.E."/>
            <person name="Pereira I.A."/>
            <person name="McInerney M.J."/>
            <person name="Austin R.N."/>
            <person name="Groves J.T."/>
            <person name="Kukor J.J."/>
            <person name="Suflita J.M."/>
            <person name="Young L.Y."/>
            <person name="Zylstra G.J."/>
            <person name="Wawrik B."/>
        </authorList>
    </citation>
    <scope>NUCLEOTIDE SEQUENCE [LARGE SCALE GENOMIC DNA]</scope>
    <source>
        <strain evidence="3 4">AK-01</strain>
    </source>
</reference>
<keyword evidence="1" id="KW-0411">Iron-sulfur</keyword>
<keyword evidence="4" id="KW-1185">Reference proteome</keyword>
<dbReference type="NCBIfam" id="NF047509">
    <property type="entry name" value="Rv3131_FMN_oxido"/>
    <property type="match status" value="1"/>
</dbReference>
<dbReference type="GO" id="GO:0051536">
    <property type="term" value="F:iron-sulfur cluster binding"/>
    <property type="evidence" value="ECO:0007669"/>
    <property type="project" value="UniProtKB-KW"/>
</dbReference>
<dbReference type="Proteomes" id="UP000000739">
    <property type="component" value="Chromosome"/>
</dbReference>
<name>B8FIN5_DESAL</name>
<protein>
    <submittedName>
        <fullName evidence="3">Nitroreductase</fullName>
    </submittedName>
</protein>
<gene>
    <name evidence="3" type="ordered locus">Dalk_2332</name>
</gene>
<dbReference type="PANTHER" id="PTHR23026">
    <property type="entry name" value="NADPH NITROREDUCTASE"/>
    <property type="match status" value="1"/>
</dbReference>
<dbReference type="eggNOG" id="COG0778">
    <property type="taxonomic scope" value="Bacteria"/>
</dbReference>
<dbReference type="HOGENOM" id="CLU_051479_3_1_7"/>
<accession>B8FIN5</accession>
<feature type="signal peptide" evidence="2">
    <location>
        <begin position="1"/>
        <end position="28"/>
    </location>
</feature>
<dbReference type="PROSITE" id="PS51257">
    <property type="entry name" value="PROKAR_LIPOPROTEIN"/>
    <property type="match status" value="1"/>
</dbReference>
<dbReference type="InterPro" id="IPR050627">
    <property type="entry name" value="Nitroreductase/BluB"/>
</dbReference>
<organism evidence="3 4">
    <name type="scientific">Desulfatibacillum aliphaticivorans</name>
    <dbReference type="NCBI Taxonomy" id="218208"/>
    <lineage>
        <taxon>Bacteria</taxon>
        <taxon>Pseudomonadati</taxon>
        <taxon>Thermodesulfobacteriota</taxon>
        <taxon>Desulfobacteria</taxon>
        <taxon>Desulfobacterales</taxon>
        <taxon>Desulfatibacillaceae</taxon>
        <taxon>Desulfatibacillum</taxon>
    </lineage>
</organism>
<keyword evidence="1" id="KW-0479">Metal-binding</keyword>
<evidence type="ECO:0000313" key="3">
    <source>
        <dbReference type="EMBL" id="ACL04025.1"/>
    </source>
</evidence>
<dbReference type="Gene3D" id="3.40.109.10">
    <property type="entry name" value="NADH Oxidase"/>
    <property type="match status" value="1"/>
</dbReference>
<keyword evidence="1" id="KW-0408">Iron</keyword>
<dbReference type="GO" id="GO:0016491">
    <property type="term" value="F:oxidoreductase activity"/>
    <property type="evidence" value="ECO:0007669"/>
    <property type="project" value="InterPro"/>
</dbReference>
<feature type="chain" id="PRO_5002869422" evidence="2">
    <location>
        <begin position="29"/>
        <end position="376"/>
    </location>
</feature>
<dbReference type="InterPro" id="IPR006311">
    <property type="entry name" value="TAT_signal"/>
</dbReference>
<dbReference type="RefSeq" id="WP_015947099.1">
    <property type="nucleotide sequence ID" value="NC_011768.1"/>
</dbReference>
<dbReference type="PANTHER" id="PTHR23026:SF123">
    <property type="entry name" value="NAD(P)H NITROREDUCTASE RV3131-RELATED"/>
    <property type="match status" value="1"/>
</dbReference>
<keyword evidence="2" id="KW-0732">Signal</keyword>
<dbReference type="InterPro" id="IPR000415">
    <property type="entry name" value="Nitroreductase-like"/>
</dbReference>
<evidence type="ECO:0000256" key="2">
    <source>
        <dbReference type="SAM" id="SignalP"/>
    </source>
</evidence>
<dbReference type="KEGG" id="dal:Dalk_2332"/>